<dbReference type="EMBL" id="CM056809">
    <property type="protein sequence ID" value="KAJ8648278.1"/>
    <property type="molecule type" value="Genomic_DNA"/>
</dbReference>
<accession>A0ACC2MRL8</accession>
<dbReference type="Proteomes" id="UP001234297">
    <property type="component" value="Chromosome 1"/>
</dbReference>
<evidence type="ECO:0000313" key="1">
    <source>
        <dbReference type="EMBL" id="KAJ8648278.1"/>
    </source>
</evidence>
<proteinExistence type="predicted"/>
<protein>
    <submittedName>
        <fullName evidence="1">Uncharacterized protein</fullName>
    </submittedName>
</protein>
<gene>
    <name evidence="1" type="ORF">MRB53_001301</name>
</gene>
<reference evidence="1 2" key="1">
    <citation type="journal article" date="2022" name="Hortic Res">
        <title>A haplotype resolved chromosomal level avocado genome allows analysis of novel avocado genes.</title>
        <authorList>
            <person name="Nath O."/>
            <person name="Fletcher S.J."/>
            <person name="Hayward A."/>
            <person name="Shaw L.M."/>
            <person name="Masouleh A.K."/>
            <person name="Furtado A."/>
            <person name="Henry R.J."/>
            <person name="Mitter N."/>
        </authorList>
    </citation>
    <scope>NUCLEOTIDE SEQUENCE [LARGE SCALE GENOMIC DNA]</scope>
    <source>
        <strain evidence="2">cv. Hass</strain>
    </source>
</reference>
<evidence type="ECO:0000313" key="2">
    <source>
        <dbReference type="Proteomes" id="UP001234297"/>
    </source>
</evidence>
<sequence>MERAFSSFKENPIGVVGVVGVVATTISPMPTRLMHTRLFPTPKKKKSSDETIPPQEPSFLWTLFLHLPTPHNSTSTTTPPPPLFLSKTPTSNISYLPIHPPERREMQVINSPVKSTVPASPSIGFGDAHDRKRVEIPWKAVEWPKFLGSCHLNVPRARRIGNVDVVVKRFDGTKKEKKEKERRVVIRSCCGSDGIEMVKIRGGEKDDVFARIPERLKVVWLMAIAMCLCNADRVVMSVAIVPLADRYGWSSSFLGIVQSSFLWGYTFSSILGGVLADRYGGKRVMAWGVAVWSLATLLTPWAADHSTGMLLAARALFGLAEGVALPSMNTLLSRWFPSHERASAVGISMAGFHLGNVMSLLATPLVISRLGIFGPFLLFSTLGFLWLSFWAIRIANDPQDCHLISQAELRLIQAGKQNFTSHNNGELPPLGKLLSKLPTWAIIFANVTNNWGYFVLLSWMPVYFKTVFDVNLKQAAWFSAIPWGMMAIAGYVAGLASDSFIKMGYSITSVRKIMQSIGFIGPGVSLLCLNFAKTPEVAAMLMTTALSLSSFSQAGFLLNMEDIAPQYAGFLHGFANSVGSVAAIISTIGTGYFVQWLGSFQAFLTVTAVLYFITTVFWNAYATGDRVFF</sequence>
<name>A0ACC2MRL8_PERAE</name>
<organism evidence="1 2">
    <name type="scientific">Persea americana</name>
    <name type="common">Avocado</name>
    <dbReference type="NCBI Taxonomy" id="3435"/>
    <lineage>
        <taxon>Eukaryota</taxon>
        <taxon>Viridiplantae</taxon>
        <taxon>Streptophyta</taxon>
        <taxon>Embryophyta</taxon>
        <taxon>Tracheophyta</taxon>
        <taxon>Spermatophyta</taxon>
        <taxon>Magnoliopsida</taxon>
        <taxon>Magnoliidae</taxon>
        <taxon>Laurales</taxon>
        <taxon>Lauraceae</taxon>
        <taxon>Persea</taxon>
    </lineage>
</organism>
<comment type="caution">
    <text evidence="1">The sequence shown here is derived from an EMBL/GenBank/DDBJ whole genome shotgun (WGS) entry which is preliminary data.</text>
</comment>
<keyword evidence="2" id="KW-1185">Reference proteome</keyword>